<dbReference type="EMBL" id="CACSIK010000001">
    <property type="protein sequence ID" value="CAA0080817.1"/>
    <property type="molecule type" value="Genomic_DNA"/>
</dbReference>
<evidence type="ECO:0000256" key="2">
    <source>
        <dbReference type="SAM" id="SignalP"/>
    </source>
</evidence>
<evidence type="ECO:0000313" key="5">
    <source>
        <dbReference type="Proteomes" id="UP000435877"/>
    </source>
</evidence>
<reference evidence="5 6" key="1">
    <citation type="submission" date="2019-11" db="EMBL/GenBank/DDBJ databases">
        <authorList>
            <person name="Holert J."/>
        </authorList>
    </citation>
    <scope>NUCLEOTIDE SEQUENCE [LARGE SCALE GENOMIC DNA]</scope>
    <source>
        <strain evidence="4">BC3_2A</strain>
        <strain evidence="3">SB11_1A</strain>
    </source>
</reference>
<evidence type="ECO:0000313" key="6">
    <source>
        <dbReference type="Proteomes" id="UP000439591"/>
    </source>
</evidence>
<feature type="signal peptide" evidence="2">
    <location>
        <begin position="1"/>
        <end position="21"/>
    </location>
</feature>
<evidence type="ECO:0008006" key="7">
    <source>
        <dbReference type="Google" id="ProtNLM"/>
    </source>
</evidence>
<proteinExistence type="predicted"/>
<keyword evidence="2" id="KW-0732">Signal</keyword>
<dbReference type="Proteomes" id="UP000439591">
    <property type="component" value="Unassembled WGS sequence"/>
</dbReference>
<feature type="compositionally biased region" description="Basic and acidic residues" evidence="1">
    <location>
        <begin position="349"/>
        <end position="361"/>
    </location>
</feature>
<name>A0A5S9NB82_9GAMM</name>
<evidence type="ECO:0000313" key="4">
    <source>
        <dbReference type="EMBL" id="CAA0085467.1"/>
    </source>
</evidence>
<gene>
    <name evidence="3" type="ORF">IHBHHGIJ_00243</name>
    <name evidence="4" type="ORF">KFEGEMFD_00906</name>
</gene>
<sequence length="447" mass="50383">MKMTKLVFSVLVLLTVLLTSACGPLIHASSPAADEEAVLANGHALLDAFEAKIQQGQYTLEEPNGYSRRTTFRDSSNREIPLRHFEDYSCLSIYKLWPNENFNAYAKNDGLIRALEERYGILYQKQREEDFYWDYTYDHPKMHITSRRVFVVGDGTQVFEVYQKTLDPRRGCALLNLSRGDAYVKQYIRLYSIHGEPDLARLTAPVTDPEAYIKAVIKVDGSYDYSARKYAEALENNGRRNAAFELRNRESARMSNEHFAATYNRVMSQTAATAKANSELHQRYRDRANNSYQSHKWRSNGGSSSSNGGSVSSGSSSSGGSNSWDKDFAERRERARNEEMRNTVLATEAIEKSQQRQEARTTSEPVKGTQYTKVSLEAYGTTDMHFAYDQALNLAETNAYNAAASSCAAQNGRLEKGSGTMAKKNCKENGSGEHRCEVNMLFTCNKR</sequence>
<feature type="compositionally biased region" description="Basic and acidic residues" evidence="1">
    <location>
        <begin position="324"/>
        <end position="341"/>
    </location>
</feature>
<protein>
    <recommendedName>
        <fullName evidence="7">Lipoprotein</fullName>
    </recommendedName>
</protein>
<feature type="compositionally biased region" description="Low complexity" evidence="1">
    <location>
        <begin position="299"/>
        <end position="323"/>
    </location>
</feature>
<feature type="chain" id="PRO_5036150384" description="Lipoprotein" evidence="2">
    <location>
        <begin position="22"/>
        <end position="447"/>
    </location>
</feature>
<evidence type="ECO:0000256" key="1">
    <source>
        <dbReference type="SAM" id="MobiDB-lite"/>
    </source>
</evidence>
<accession>A0A5S9NB82</accession>
<dbReference type="OrthoDB" id="6351535at2"/>
<dbReference type="Proteomes" id="UP000435877">
    <property type="component" value="Unassembled WGS sequence"/>
</dbReference>
<dbReference type="RefSeq" id="WP_159266954.1">
    <property type="nucleotide sequence ID" value="NZ_CACSIK010000001.1"/>
</dbReference>
<organism evidence="4 6">
    <name type="scientific">Zhongshania aliphaticivorans</name>
    <dbReference type="NCBI Taxonomy" id="1470434"/>
    <lineage>
        <taxon>Bacteria</taxon>
        <taxon>Pseudomonadati</taxon>
        <taxon>Pseudomonadota</taxon>
        <taxon>Gammaproteobacteria</taxon>
        <taxon>Cellvibrionales</taxon>
        <taxon>Spongiibacteraceae</taxon>
        <taxon>Zhongshania</taxon>
    </lineage>
</organism>
<feature type="region of interest" description="Disordered" evidence="1">
    <location>
        <begin position="290"/>
        <end position="367"/>
    </location>
</feature>
<dbReference type="EMBL" id="CACSIM010000001">
    <property type="protein sequence ID" value="CAA0085467.1"/>
    <property type="molecule type" value="Genomic_DNA"/>
</dbReference>
<dbReference type="PROSITE" id="PS51257">
    <property type="entry name" value="PROKAR_LIPOPROTEIN"/>
    <property type="match status" value="1"/>
</dbReference>
<dbReference type="AlphaFoldDB" id="A0A5S9NB82"/>
<keyword evidence="5" id="KW-1185">Reference proteome</keyword>
<evidence type="ECO:0000313" key="3">
    <source>
        <dbReference type="EMBL" id="CAA0080817.1"/>
    </source>
</evidence>